<feature type="region of interest" description="Disordered" evidence="1">
    <location>
        <begin position="1"/>
        <end position="212"/>
    </location>
</feature>
<feature type="compositionally biased region" description="Basic and acidic residues" evidence="1">
    <location>
        <begin position="192"/>
        <end position="209"/>
    </location>
</feature>
<proteinExistence type="predicted"/>
<feature type="compositionally biased region" description="Low complexity" evidence="1">
    <location>
        <begin position="132"/>
        <end position="142"/>
    </location>
</feature>
<feature type="compositionally biased region" description="Basic and acidic residues" evidence="1">
    <location>
        <begin position="144"/>
        <end position="182"/>
    </location>
</feature>
<sequence length="415" mass="47019">MYDATSPCTRHHSLLGTPPRRKDRQRERPLPAPYCPPKDPRCSSRTTVKQPCERKQKKKTIETGTTMHQAQRRRTMHTEDADVVATRRDRRHRSLSPDRGFPDHVAPAHRRERSPERRQRCDPPSARHRRSPAPSRSPSPARGSTDERRCAKRPRYAERDLSSPARRRVEQDDDPIHVPRDDANDDASDSEEGARDSHSEDDVDGDAHAVGDGGTRRAAIVIASEAHSVDARVRALAGYTVAAPRRRLTGNARTRLRRQQREKRAVLQALAIIKAERGSVDRTGNADAIVNSGERSNKRRNLDRDAVAVPCRHREEPSPPPRGRNRDRPERPTDDAESRRHADPSRSSNRITHRERVSLTDAVSRLDAYHEVCRRAFKDRVPPPLPPPEHYFNLVHEAVQAYLALGGGDADDHTR</sequence>
<name>S4VUZ1_9VIRU</name>
<accession>S4VUZ1</accession>
<feature type="compositionally biased region" description="Basic and acidic residues" evidence="1">
    <location>
        <begin position="324"/>
        <end position="344"/>
    </location>
</feature>
<dbReference type="KEGG" id="vg:16512172"/>
<feature type="compositionally biased region" description="Basic and acidic residues" evidence="1">
    <location>
        <begin position="300"/>
        <end position="317"/>
    </location>
</feature>
<dbReference type="Proteomes" id="UP000201566">
    <property type="component" value="Segment"/>
</dbReference>
<feature type="region of interest" description="Disordered" evidence="1">
    <location>
        <begin position="285"/>
        <end position="355"/>
    </location>
</feature>
<protein>
    <submittedName>
        <fullName evidence="2">Uncharacterized protein</fullName>
    </submittedName>
</protein>
<dbReference type="RefSeq" id="YP_008318575.2">
    <property type="nucleotide sequence ID" value="NC_021858.1"/>
</dbReference>
<feature type="compositionally biased region" description="Basic residues" evidence="1">
    <location>
        <begin position="9"/>
        <end position="23"/>
    </location>
</feature>
<gene>
    <name evidence="2" type="ORF">pdul_cds_29</name>
</gene>
<organism evidence="2 3">
    <name type="scientific">Pandoravirus dulcis</name>
    <dbReference type="NCBI Taxonomy" id="1349409"/>
    <lineage>
        <taxon>Viruses</taxon>
        <taxon>Pandoravirus</taxon>
    </lineage>
</organism>
<evidence type="ECO:0000256" key="1">
    <source>
        <dbReference type="SAM" id="MobiDB-lite"/>
    </source>
</evidence>
<reference evidence="2 3" key="1">
    <citation type="journal article" date="2013" name="Science">
        <title>Pandoraviruses: amoeba viruses with genomes up to 2.5 Mb reaching that of parasitic eukaryotes.</title>
        <authorList>
            <person name="Philippe N."/>
            <person name="Legendre M."/>
            <person name="Doutre G."/>
            <person name="Coute Y."/>
            <person name="Poirot O."/>
            <person name="Lescot M."/>
            <person name="Arslan D."/>
            <person name="Seltzer V."/>
            <person name="Bertaux L."/>
            <person name="Bruley C."/>
            <person name="Garin J."/>
            <person name="Claverie J.M."/>
            <person name="Abergel C."/>
        </authorList>
    </citation>
    <scope>NUCLEOTIDE SEQUENCE [LARGE SCALE GENOMIC DNA]</scope>
    <source>
        <strain evidence="2">Melbourne</strain>
    </source>
</reference>
<evidence type="ECO:0000313" key="2">
    <source>
        <dbReference type="EMBL" id="AGO81906.2"/>
    </source>
</evidence>
<evidence type="ECO:0000313" key="3">
    <source>
        <dbReference type="Proteomes" id="UP000201566"/>
    </source>
</evidence>
<dbReference type="EMBL" id="KC977570">
    <property type="protein sequence ID" value="AGO81906.2"/>
    <property type="molecule type" value="Genomic_DNA"/>
</dbReference>
<dbReference type="GeneID" id="16512172"/>